<dbReference type="CDD" id="cd14733">
    <property type="entry name" value="BACK"/>
    <property type="match status" value="1"/>
</dbReference>
<dbReference type="InterPro" id="IPR011333">
    <property type="entry name" value="SKP1/BTB/POZ_sf"/>
</dbReference>
<dbReference type="SUPFAM" id="SSF54695">
    <property type="entry name" value="POZ domain"/>
    <property type="match status" value="1"/>
</dbReference>
<dbReference type="InterPro" id="IPR051625">
    <property type="entry name" value="Signaling_Regulatory_Domain"/>
</dbReference>
<keyword evidence="1" id="KW-0677">Repeat</keyword>
<dbReference type="InterPro" id="IPR000408">
    <property type="entry name" value="Reg_chr_condens"/>
</dbReference>
<organism evidence="4">
    <name type="scientific">Triatoma dimidiata</name>
    <name type="common">Kissing bug</name>
    <name type="synonym">Meccus dimidiatus</name>
    <dbReference type="NCBI Taxonomy" id="72491"/>
    <lineage>
        <taxon>Eukaryota</taxon>
        <taxon>Metazoa</taxon>
        <taxon>Ecdysozoa</taxon>
        <taxon>Arthropoda</taxon>
        <taxon>Hexapoda</taxon>
        <taxon>Insecta</taxon>
        <taxon>Pterygota</taxon>
        <taxon>Neoptera</taxon>
        <taxon>Paraneoptera</taxon>
        <taxon>Hemiptera</taxon>
        <taxon>Heteroptera</taxon>
        <taxon>Panheteroptera</taxon>
        <taxon>Cimicomorpha</taxon>
        <taxon>Reduviidae</taxon>
        <taxon>Triatominae</taxon>
        <taxon>Triatoma</taxon>
    </lineage>
</organism>
<dbReference type="PROSITE" id="PS50097">
    <property type="entry name" value="BTB"/>
    <property type="match status" value="1"/>
</dbReference>
<dbReference type="Pfam" id="PF13540">
    <property type="entry name" value="RCC1_2"/>
    <property type="match status" value="1"/>
</dbReference>
<dbReference type="Gene3D" id="2.130.10.30">
    <property type="entry name" value="Regulator of chromosome condensation 1/beta-lactamase-inhibitor protein II"/>
    <property type="match status" value="1"/>
</dbReference>
<evidence type="ECO:0000259" key="3">
    <source>
        <dbReference type="PROSITE" id="PS50097"/>
    </source>
</evidence>
<dbReference type="SMART" id="SM00225">
    <property type="entry name" value="BTB"/>
    <property type="match status" value="1"/>
</dbReference>
<feature type="non-terminal residue" evidence="4">
    <location>
        <position position="1"/>
    </location>
</feature>
<evidence type="ECO:0000256" key="2">
    <source>
        <dbReference type="PROSITE-ProRule" id="PRU00235"/>
    </source>
</evidence>
<sequence>SAYLIKNEKLYVLHQISMGPFSTSTTFGRADNASSVWKLEQCKLEANGIKGISTGAGHTVVVDNDGYVYCWGSNQFGQLGAGHCNTIKQPYKTNLKDIDKISCGNTFTIASSKCDELWFWGRLNLNLSGAVIEHLTPTLIELPDDTIPKFISAGDEHIAVMEKYNKVYVWGNNTVGQLGLGHRNIVRHPEHLIIDRSIIDTNSYEIVLCGYRSTVFLTEEGTVGVCDENTDNVVQTVCDRSFRIDTLATHWRTKFFAAADVCGFYYVLGKINGGASLIRVAYEDVADGFIDIGTPCVLYHTNRASSGIQRIANTDVRDFDQCADHVEVADLYNSENYSDIQIKLSDGVIYAHKLILTKQSANLKKTITENGAEIKVLDMSNMNPISYRTYIKFLYTGILDLHNIDNIPEVFSLAEQDNNQKLKSSCLQIWNNELKQDNIVSAFHKASTLNLQFLINDCGEVLCQHLQYILNSEEYNALPVLTKLSLLTVVAMHKNKPTFSPKVLGCQSA</sequence>
<dbReference type="PRINTS" id="PR00633">
    <property type="entry name" value="RCCNDNSATION"/>
</dbReference>
<dbReference type="EMBL" id="GECL01002161">
    <property type="protein sequence ID" value="JAP03963.1"/>
    <property type="molecule type" value="Transcribed_RNA"/>
</dbReference>
<protein>
    <submittedName>
        <fullName evidence="4">Putative alpha-tubulin suppressor</fullName>
    </submittedName>
</protein>
<feature type="repeat" description="RCC1" evidence="2">
    <location>
        <begin position="165"/>
        <end position="220"/>
    </location>
</feature>
<dbReference type="InterPro" id="IPR000210">
    <property type="entry name" value="BTB/POZ_dom"/>
</dbReference>
<dbReference type="Gene3D" id="3.30.710.10">
    <property type="entry name" value="Potassium Channel Kv1.1, Chain A"/>
    <property type="match status" value="1"/>
</dbReference>
<evidence type="ECO:0000256" key="1">
    <source>
        <dbReference type="ARBA" id="ARBA00022737"/>
    </source>
</evidence>
<feature type="domain" description="BTB" evidence="3">
    <location>
        <begin position="338"/>
        <end position="403"/>
    </location>
</feature>
<dbReference type="Pfam" id="PF00651">
    <property type="entry name" value="BTB"/>
    <property type="match status" value="1"/>
</dbReference>
<dbReference type="SUPFAM" id="SSF50985">
    <property type="entry name" value="RCC1/BLIP-II"/>
    <property type="match status" value="1"/>
</dbReference>
<dbReference type="AlphaFoldDB" id="A0A0V0G791"/>
<dbReference type="Pfam" id="PF00415">
    <property type="entry name" value="RCC1"/>
    <property type="match status" value="1"/>
</dbReference>
<dbReference type="InterPro" id="IPR009091">
    <property type="entry name" value="RCC1/BLIP-II"/>
</dbReference>
<feature type="repeat" description="RCC1" evidence="2">
    <location>
        <begin position="66"/>
        <end position="114"/>
    </location>
</feature>
<accession>A0A0V0G791</accession>
<dbReference type="PROSITE" id="PS00626">
    <property type="entry name" value="RCC1_2"/>
    <property type="match status" value="1"/>
</dbReference>
<proteinExistence type="predicted"/>
<dbReference type="PANTHER" id="PTHR22872">
    <property type="entry name" value="BTK-BINDING PROTEIN-RELATED"/>
    <property type="match status" value="1"/>
</dbReference>
<dbReference type="PROSITE" id="PS50012">
    <property type="entry name" value="RCC1_3"/>
    <property type="match status" value="2"/>
</dbReference>
<reference evidence="4" key="1">
    <citation type="journal article" date="2018" name="J. Proteomics">
        <title>Exploring the molecular complexity of Triatoma dimidiata sialome.</title>
        <authorList>
            <person name="Santiago P.B."/>
            <person name="de Araujo C.N."/>
            <person name="Charneau S."/>
            <person name="Bastos I.M.D."/>
            <person name="Assumpcao T.C.F."/>
            <person name="Queiroz R.M.L."/>
            <person name="Praca Y.R."/>
            <person name="Cordeiro T.M."/>
            <person name="Garcia C.H.S."/>
            <person name="da Silva I.G."/>
            <person name="Raiol T."/>
            <person name="Motta F.N."/>
            <person name="de Araujo Oliveira J.V."/>
            <person name="de Sousa M.V."/>
            <person name="Ribeiro J.M.C."/>
            <person name="de Santana J.M."/>
        </authorList>
    </citation>
    <scope>NUCLEOTIDE SEQUENCE</scope>
    <source>
        <strain evidence="4">Santander</strain>
        <tissue evidence="4">Salivary glands</tissue>
    </source>
</reference>
<evidence type="ECO:0000313" key="4">
    <source>
        <dbReference type="EMBL" id="JAP03963.1"/>
    </source>
</evidence>
<name>A0A0V0G791_TRIDM</name>